<evidence type="ECO:0000256" key="1">
    <source>
        <dbReference type="SAM" id="MobiDB-lite"/>
    </source>
</evidence>
<feature type="region of interest" description="Disordered" evidence="1">
    <location>
        <begin position="1"/>
        <end position="128"/>
    </location>
</feature>
<organism evidence="2 3">
    <name type="scientific">Rheinheimera maricola</name>
    <dbReference type="NCBI Taxonomy" id="2793282"/>
    <lineage>
        <taxon>Bacteria</taxon>
        <taxon>Pseudomonadati</taxon>
        <taxon>Pseudomonadota</taxon>
        <taxon>Gammaproteobacteria</taxon>
        <taxon>Chromatiales</taxon>
        <taxon>Chromatiaceae</taxon>
        <taxon>Rheinheimera</taxon>
    </lineage>
</organism>
<evidence type="ECO:0008006" key="4">
    <source>
        <dbReference type="Google" id="ProtNLM"/>
    </source>
</evidence>
<reference evidence="2 3" key="2">
    <citation type="submission" date="2021-08" db="EMBL/GenBank/DDBJ databases">
        <title>Rheinheimera aquimaris sp. nov., isolated from seawater of the East Sea in Korea.</title>
        <authorList>
            <person name="Kim K.H."/>
            <person name="Wenting R."/>
            <person name="Kim K.R."/>
            <person name="Jeon C.O."/>
        </authorList>
    </citation>
    <scope>NUCLEOTIDE SEQUENCE [LARGE SCALE GENOMIC DNA]</scope>
    <source>
        <strain evidence="2 3">MA-13</strain>
    </source>
</reference>
<keyword evidence="3" id="KW-1185">Reference proteome</keyword>
<feature type="compositionally biased region" description="Basic and acidic residues" evidence="1">
    <location>
        <begin position="104"/>
        <end position="117"/>
    </location>
</feature>
<protein>
    <recommendedName>
        <fullName evidence="4">Catalase</fullName>
    </recommendedName>
</protein>
<reference evidence="2 3" key="1">
    <citation type="submission" date="2020-12" db="EMBL/GenBank/DDBJ databases">
        <authorList>
            <person name="Ruan W."/>
            <person name="Khan S.A."/>
            <person name="Jeon C.O."/>
        </authorList>
    </citation>
    <scope>NUCLEOTIDE SEQUENCE [LARGE SCALE GENOMIC DNA]</scope>
    <source>
        <strain evidence="2 3">MA-13</strain>
    </source>
</reference>
<evidence type="ECO:0000313" key="2">
    <source>
        <dbReference type="EMBL" id="MBZ9613696.1"/>
    </source>
</evidence>
<feature type="compositionally biased region" description="Basic and acidic residues" evidence="1">
    <location>
        <begin position="61"/>
        <end position="79"/>
    </location>
</feature>
<dbReference type="Pfam" id="PF12118">
    <property type="entry name" value="SprA-related"/>
    <property type="match status" value="1"/>
</dbReference>
<dbReference type="InterPro" id="IPR021973">
    <property type="entry name" value="SprA-related"/>
</dbReference>
<sequence>MARRDAARRDLFEPVREAEKSNPEKPVVSDERARGAAANQSGVNLYGADGKETETLQAIEGRGERQPDQQDGDAEREPDQQQAKQQEAKQQQVEQQEQQQIQELKSRDQEVKTHEQAHATVGGQYAGAPSYSYELGPDGKQYAVGGEVQIDIAPIPGDPQATIQKMQQVRAAALAPAQPSAADRSIAAESMQRQMQAQAELVQQNAAVSSKSAQATNQSADTTQQSNGYADTATAADLSYSVSDKAGSGAIVYPQRDTLAITAQMQLRRGVISNFYQQATQPQSRQSLQQV</sequence>
<feature type="compositionally biased region" description="Basic and acidic residues" evidence="1">
    <location>
        <begin position="1"/>
        <end position="34"/>
    </location>
</feature>
<dbReference type="Proteomes" id="UP000663814">
    <property type="component" value="Unassembled WGS sequence"/>
</dbReference>
<proteinExistence type="predicted"/>
<accession>A0ABS7XDS4</accession>
<dbReference type="RefSeq" id="WP_224673570.1">
    <property type="nucleotide sequence ID" value="NZ_JAERPS020000009.1"/>
</dbReference>
<dbReference type="EMBL" id="JAERPS020000009">
    <property type="protein sequence ID" value="MBZ9613696.1"/>
    <property type="molecule type" value="Genomic_DNA"/>
</dbReference>
<feature type="compositionally biased region" description="Low complexity" evidence="1">
    <location>
        <begin position="80"/>
        <end position="103"/>
    </location>
</feature>
<comment type="caution">
    <text evidence="2">The sequence shown here is derived from an EMBL/GenBank/DDBJ whole genome shotgun (WGS) entry which is preliminary data.</text>
</comment>
<evidence type="ECO:0000313" key="3">
    <source>
        <dbReference type="Proteomes" id="UP000663814"/>
    </source>
</evidence>
<gene>
    <name evidence="2" type="ORF">I4W93_019040</name>
</gene>
<name>A0ABS7XDS4_9GAMM</name>